<dbReference type="Proteomes" id="UP001168528">
    <property type="component" value="Unassembled WGS sequence"/>
</dbReference>
<gene>
    <name evidence="2" type="ORF">Q0590_32480</name>
</gene>
<proteinExistence type="predicted"/>
<protein>
    <submittedName>
        <fullName evidence="2">Autotransporter domain-containing protein</fullName>
    </submittedName>
</protein>
<reference evidence="2" key="1">
    <citation type="submission" date="2023-07" db="EMBL/GenBank/DDBJ databases">
        <title>The genome sequence of Rhodocytophaga aerolata KACC 12507.</title>
        <authorList>
            <person name="Zhang X."/>
        </authorList>
    </citation>
    <scope>NUCLEOTIDE SEQUENCE</scope>
    <source>
        <strain evidence="2">KACC 12507</strain>
    </source>
</reference>
<evidence type="ECO:0000313" key="2">
    <source>
        <dbReference type="EMBL" id="MDO1451036.1"/>
    </source>
</evidence>
<evidence type="ECO:0000256" key="1">
    <source>
        <dbReference type="SAM" id="SignalP"/>
    </source>
</evidence>
<dbReference type="SUPFAM" id="SSF103515">
    <property type="entry name" value="Autotransporter"/>
    <property type="match status" value="1"/>
</dbReference>
<dbReference type="Gene3D" id="2.40.128.130">
    <property type="entry name" value="Autotransporter beta-domain"/>
    <property type="match status" value="1"/>
</dbReference>
<sequence length="195" mass="21225">MRKLLIAFVCMVCSAAFSYGQTQQGNFLLGGGFSGSLGNRKVESPGSGNTVIVSKSRSATLVFNPRLGFFIVNGFALGLDADIRNNSSRNRDNDIRTTSNSFTIGPFVRYYFPVNVFLDGRAGFGSGKGAELAAYPEARIFNYSIGAGYAAFLNDYVALEPIIRYRATNYTNKANDNLRTSNGNLEFAIGLQIYL</sequence>
<dbReference type="RefSeq" id="WP_302041836.1">
    <property type="nucleotide sequence ID" value="NZ_JAUKPO010000041.1"/>
</dbReference>
<organism evidence="2 3">
    <name type="scientific">Rhodocytophaga aerolata</name>
    <dbReference type="NCBI Taxonomy" id="455078"/>
    <lineage>
        <taxon>Bacteria</taxon>
        <taxon>Pseudomonadati</taxon>
        <taxon>Bacteroidota</taxon>
        <taxon>Cytophagia</taxon>
        <taxon>Cytophagales</taxon>
        <taxon>Rhodocytophagaceae</taxon>
        <taxon>Rhodocytophaga</taxon>
    </lineage>
</organism>
<feature type="signal peptide" evidence="1">
    <location>
        <begin position="1"/>
        <end position="18"/>
    </location>
</feature>
<dbReference type="EMBL" id="JAUKPO010000041">
    <property type="protein sequence ID" value="MDO1451036.1"/>
    <property type="molecule type" value="Genomic_DNA"/>
</dbReference>
<comment type="caution">
    <text evidence="2">The sequence shown here is derived from an EMBL/GenBank/DDBJ whole genome shotgun (WGS) entry which is preliminary data.</text>
</comment>
<feature type="chain" id="PRO_5046470168" evidence="1">
    <location>
        <begin position="19"/>
        <end position="195"/>
    </location>
</feature>
<keyword evidence="3" id="KW-1185">Reference proteome</keyword>
<accession>A0ABT8RG03</accession>
<name>A0ABT8RG03_9BACT</name>
<dbReference type="InterPro" id="IPR036709">
    <property type="entry name" value="Autotransporte_beta_dom_sf"/>
</dbReference>
<keyword evidence="1" id="KW-0732">Signal</keyword>
<evidence type="ECO:0000313" key="3">
    <source>
        <dbReference type="Proteomes" id="UP001168528"/>
    </source>
</evidence>